<sequence length="221" mass="23339">MEHATLILRLRSVSVFRQSPRVHRGTVRSGPQVAMVLLTAPLSALLLALCGTQALVLTQDKSLSVSPQANVKMPCSGKGRVSFPAQWVFALSCITVRHNLWRRNEAECPDSLSICPHSDPVAPVPRGAVRGQGHPGVPGAGLLPRLGDRVVDAGRPPVAGDGVRTSEPQRQADGTYSTSSLLTLTASQWTSGRPVSCQLSHSVLASPVSRALSQGECDSQG</sequence>
<dbReference type="SUPFAM" id="SSF48726">
    <property type="entry name" value="Immunoglobulin"/>
    <property type="match status" value="1"/>
</dbReference>
<reference evidence="3" key="1">
    <citation type="journal article" date="2023" name="Science">
        <title>Genome structures resolve the early diversification of teleost fishes.</title>
        <authorList>
            <person name="Parey E."/>
            <person name="Louis A."/>
            <person name="Montfort J."/>
            <person name="Bouchez O."/>
            <person name="Roques C."/>
            <person name="Iampietro C."/>
            <person name="Lluch J."/>
            <person name="Castinel A."/>
            <person name="Donnadieu C."/>
            <person name="Desvignes T."/>
            <person name="Floi Bucao C."/>
            <person name="Jouanno E."/>
            <person name="Wen M."/>
            <person name="Mejri S."/>
            <person name="Dirks R."/>
            <person name="Jansen H."/>
            <person name="Henkel C."/>
            <person name="Chen W.J."/>
            <person name="Zahm M."/>
            <person name="Cabau C."/>
            <person name="Klopp C."/>
            <person name="Thompson A.W."/>
            <person name="Robinson-Rechavi M."/>
            <person name="Braasch I."/>
            <person name="Lecointre G."/>
            <person name="Bobe J."/>
            <person name="Postlethwait J.H."/>
            <person name="Berthelot C."/>
            <person name="Roest Crollius H."/>
            <person name="Guiguen Y."/>
        </authorList>
    </citation>
    <scope>NUCLEOTIDE SEQUENCE</scope>
    <source>
        <strain evidence="3">NC1722</strain>
    </source>
</reference>
<protein>
    <recommendedName>
        <fullName evidence="2">Immunoglobulin C1-set domain-containing protein</fullName>
    </recommendedName>
</protein>
<feature type="domain" description="Immunoglobulin C1-set" evidence="2">
    <location>
        <begin position="161"/>
        <end position="202"/>
    </location>
</feature>
<dbReference type="Gene3D" id="2.60.40.10">
    <property type="entry name" value="Immunoglobulins"/>
    <property type="match status" value="1"/>
</dbReference>
<evidence type="ECO:0000256" key="1">
    <source>
        <dbReference type="SAM" id="MobiDB-lite"/>
    </source>
</evidence>
<gene>
    <name evidence="3" type="ORF">AAFF_G00306550</name>
</gene>
<evidence type="ECO:0000313" key="4">
    <source>
        <dbReference type="Proteomes" id="UP001221898"/>
    </source>
</evidence>
<accession>A0AAD7R7Z3</accession>
<dbReference type="InterPro" id="IPR036179">
    <property type="entry name" value="Ig-like_dom_sf"/>
</dbReference>
<dbReference type="Proteomes" id="UP001221898">
    <property type="component" value="Unassembled WGS sequence"/>
</dbReference>
<proteinExistence type="predicted"/>
<dbReference type="InterPro" id="IPR013783">
    <property type="entry name" value="Ig-like_fold"/>
</dbReference>
<dbReference type="EMBL" id="JAINUG010000440">
    <property type="protein sequence ID" value="KAJ8371619.1"/>
    <property type="molecule type" value="Genomic_DNA"/>
</dbReference>
<evidence type="ECO:0000259" key="2">
    <source>
        <dbReference type="Pfam" id="PF07654"/>
    </source>
</evidence>
<feature type="region of interest" description="Disordered" evidence="1">
    <location>
        <begin position="155"/>
        <end position="177"/>
    </location>
</feature>
<keyword evidence="4" id="KW-1185">Reference proteome</keyword>
<dbReference type="AlphaFoldDB" id="A0AAD7R7Z3"/>
<dbReference type="Pfam" id="PF07654">
    <property type="entry name" value="C1-set"/>
    <property type="match status" value="1"/>
</dbReference>
<dbReference type="InterPro" id="IPR003597">
    <property type="entry name" value="Ig_C1-set"/>
</dbReference>
<name>A0AAD7R7Z3_9TELE</name>
<comment type="caution">
    <text evidence="3">The sequence shown here is derived from an EMBL/GenBank/DDBJ whole genome shotgun (WGS) entry which is preliminary data.</text>
</comment>
<evidence type="ECO:0000313" key="3">
    <source>
        <dbReference type="EMBL" id="KAJ8371619.1"/>
    </source>
</evidence>
<organism evidence="3 4">
    <name type="scientific">Aldrovandia affinis</name>
    <dbReference type="NCBI Taxonomy" id="143900"/>
    <lineage>
        <taxon>Eukaryota</taxon>
        <taxon>Metazoa</taxon>
        <taxon>Chordata</taxon>
        <taxon>Craniata</taxon>
        <taxon>Vertebrata</taxon>
        <taxon>Euteleostomi</taxon>
        <taxon>Actinopterygii</taxon>
        <taxon>Neopterygii</taxon>
        <taxon>Teleostei</taxon>
        <taxon>Notacanthiformes</taxon>
        <taxon>Halosauridae</taxon>
        <taxon>Aldrovandia</taxon>
    </lineage>
</organism>